<protein>
    <recommendedName>
        <fullName evidence="3">DUF4369 domain-containing protein</fullName>
    </recommendedName>
</protein>
<gene>
    <name evidence="1" type="ORF">PQO05_05615</name>
</gene>
<name>A0ABY7TAG0_9SPHI</name>
<dbReference type="EMBL" id="CP117167">
    <property type="protein sequence ID" value="WCT13411.1"/>
    <property type="molecule type" value="Genomic_DNA"/>
</dbReference>
<keyword evidence="2" id="KW-1185">Reference proteome</keyword>
<reference evidence="1 2" key="1">
    <citation type="submission" date="2023-02" db="EMBL/GenBank/DDBJ databases">
        <title>Genome sequence of Mucilaginibacter jinjuensis strain KACC 16571.</title>
        <authorList>
            <person name="Kim S."/>
            <person name="Heo J."/>
            <person name="Kwon S.-W."/>
        </authorList>
    </citation>
    <scope>NUCLEOTIDE SEQUENCE [LARGE SCALE GENOMIC DNA]</scope>
    <source>
        <strain evidence="1 2">KACC 16571</strain>
    </source>
</reference>
<dbReference type="RefSeq" id="WP_273631697.1">
    <property type="nucleotide sequence ID" value="NZ_CP117167.1"/>
</dbReference>
<proteinExistence type="predicted"/>
<evidence type="ECO:0000313" key="1">
    <source>
        <dbReference type="EMBL" id="WCT13411.1"/>
    </source>
</evidence>
<organism evidence="1 2">
    <name type="scientific">Mucilaginibacter jinjuensis</name>
    <dbReference type="NCBI Taxonomy" id="1176721"/>
    <lineage>
        <taxon>Bacteria</taxon>
        <taxon>Pseudomonadati</taxon>
        <taxon>Bacteroidota</taxon>
        <taxon>Sphingobacteriia</taxon>
        <taxon>Sphingobacteriales</taxon>
        <taxon>Sphingobacteriaceae</taxon>
        <taxon>Mucilaginibacter</taxon>
    </lineage>
</organism>
<evidence type="ECO:0008006" key="3">
    <source>
        <dbReference type="Google" id="ProtNLM"/>
    </source>
</evidence>
<sequence length="89" mass="10398">MKTDSQHLDKNRACLMNYLKCHVKKMLVSIVFFLSFLTGYTQTYNVTIQGKIEKMKPGTRIFYHWYDKDHLTADFAGENFVQSDGDNLP</sequence>
<dbReference type="Proteomes" id="UP001216139">
    <property type="component" value="Chromosome"/>
</dbReference>
<accession>A0ABY7TAG0</accession>
<evidence type="ECO:0000313" key="2">
    <source>
        <dbReference type="Proteomes" id="UP001216139"/>
    </source>
</evidence>